<dbReference type="SUPFAM" id="SSF55874">
    <property type="entry name" value="ATPase domain of HSP90 chaperone/DNA topoisomerase II/histidine kinase"/>
    <property type="match status" value="1"/>
</dbReference>
<dbReference type="EC" id="2.7.13.3" evidence="2"/>
<keyword evidence="12" id="KW-1185">Reference proteome</keyword>
<keyword evidence="8" id="KW-0175">Coiled coil</keyword>
<gene>
    <name evidence="11" type="ORF">SAMN04487944_10826</name>
</gene>
<dbReference type="InterPro" id="IPR004358">
    <property type="entry name" value="Sig_transdc_His_kin-like_C"/>
</dbReference>
<evidence type="ECO:0000256" key="5">
    <source>
        <dbReference type="ARBA" id="ARBA00022777"/>
    </source>
</evidence>
<dbReference type="PRINTS" id="PR00344">
    <property type="entry name" value="BCTRLSENSOR"/>
</dbReference>
<proteinExistence type="predicted"/>
<evidence type="ECO:0000256" key="4">
    <source>
        <dbReference type="ARBA" id="ARBA00022741"/>
    </source>
</evidence>
<keyword evidence="5 11" id="KW-0418">Kinase</keyword>
<evidence type="ECO:0000256" key="2">
    <source>
        <dbReference type="ARBA" id="ARBA00012438"/>
    </source>
</evidence>
<dbReference type="Proteomes" id="UP000199687">
    <property type="component" value="Unassembled WGS sequence"/>
</dbReference>
<dbReference type="Pfam" id="PF02518">
    <property type="entry name" value="HATPase_c"/>
    <property type="match status" value="1"/>
</dbReference>
<evidence type="ECO:0000256" key="1">
    <source>
        <dbReference type="ARBA" id="ARBA00000085"/>
    </source>
</evidence>
<dbReference type="GO" id="GO:0000155">
    <property type="term" value="F:phosphorelay sensor kinase activity"/>
    <property type="evidence" value="ECO:0007669"/>
    <property type="project" value="InterPro"/>
</dbReference>
<dbReference type="AlphaFoldDB" id="A0A1H9R540"/>
<feature type="transmembrane region" description="Helical" evidence="9">
    <location>
        <begin position="14"/>
        <end position="35"/>
    </location>
</feature>
<keyword evidence="6" id="KW-0067">ATP-binding</keyword>
<feature type="transmembrane region" description="Helical" evidence="9">
    <location>
        <begin position="283"/>
        <end position="302"/>
    </location>
</feature>
<dbReference type="EMBL" id="FOGL01000008">
    <property type="protein sequence ID" value="SER67800.1"/>
    <property type="molecule type" value="Genomic_DNA"/>
</dbReference>
<dbReference type="GO" id="GO:0005524">
    <property type="term" value="F:ATP binding"/>
    <property type="evidence" value="ECO:0007669"/>
    <property type="project" value="UniProtKB-KW"/>
</dbReference>
<reference evidence="11 12" key="1">
    <citation type="submission" date="2016-10" db="EMBL/GenBank/DDBJ databases">
        <authorList>
            <person name="de Groot N.N."/>
        </authorList>
    </citation>
    <scope>NUCLEOTIDE SEQUENCE [LARGE SCALE GENOMIC DNA]</scope>
    <source>
        <strain evidence="11 12">CGMCC 1.7727</strain>
    </source>
</reference>
<keyword evidence="9" id="KW-1133">Transmembrane helix</keyword>
<evidence type="ECO:0000259" key="10">
    <source>
        <dbReference type="PROSITE" id="PS50109"/>
    </source>
</evidence>
<evidence type="ECO:0000256" key="6">
    <source>
        <dbReference type="ARBA" id="ARBA00022840"/>
    </source>
</evidence>
<dbReference type="InterPro" id="IPR003594">
    <property type="entry name" value="HATPase_dom"/>
</dbReference>
<keyword evidence="9" id="KW-0472">Membrane</keyword>
<dbReference type="Gene3D" id="6.10.340.10">
    <property type="match status" value="1"/>
</dbReference>
<organism evidence="11 12">
    <name type="scientific">Gracilibacillus ureilyticus</name>
    <dbReference type="NCBI Taxonomy" id="531814"/>
    <lineage>
        <taxon>Bacteria</taxon>
        <taxon>Bacillati</taxon>
        <taxon>Bacillota</taxon>
        <taxon>Bacilli</taxon>
        <taxon>Bacillales</taxon>
        <taxon>Bacillaceae</taxon>
        <taxon>Gracilibacillus</taxon>
    </lineage>
</organism>
<dbReference type="Pfam" id="PF06580">
    <property type="entry name" value="His_kinase"/>
    <property type="match status" value="1"/>
</dbReference>
<dbReference type="SMART" id="SM00387">
    <property type="entry name" value="HATPase_c"/>
    <property type="match status" value="1"/>
</dbReference>
<accession>A0A1H9R540</accession>
<dbReference type="Gene3D" id="3.30.565.10">
    <property type="entry name" value="Histidine kinase-like ATPase, C-terminal domain"/>
    <property type="match status" value="1"/>
</dbReference>
<feature type="coiled-coil region" evidence="8">
    <location>
        <begin position="343"/>
        <end position="377"/>
    </location>
</feature>
<dbReference type="InterPro" id="IPR050640">
    <property type="entry name" value="Bact_2-comp_sensor_kinase"/>
</dbReference>
<evidence type="ECO:0000256" key="3">
    <source>
        <dbReference type="ARBA" id="ARBA00022679"/>
    </source>
</evidence>
<keyword evidence="7" id="KW-0902">Two-component regulatory system</keyword>
<dbReference type="InterPro" id="IPR036890">
    <property type="entry name" value="HATPase_C_sf"/>
</dbReference>
<dbReference type="InterPro" id="IPR005467">
    <property type="entry name" value="His_kinase_dom"/>
</dbReference>
<dbReference type="STRING" id="531814.SAMN04487944_10826"/>
<dbReference type="PROSITE" id="PS50109">
    <property type="entry name" value="HIS_KIN"/>
    <property type="match status" value="1"/>
</dbReference>
<dbReference type="RefSeq" id="WP_089740580.1">
    <property type="nucleotide sequence ID" value="NZ_FOGL01000008.1"/>
</dbReference>
<evidence type="ECO:0000313" key="12">
    <source>
        <dbReference type="Proteomes" id="UP000199687"/>
    </source>
</evidence>
<dbReference type="PANTHER" id="PTHR34220">
    <property type="entry name" value="SENSOR HISTIDINE KINASE YPDA"/>
    <property type="match status" value="1"/>
</dbReference>
<feature type="domain" description="Histidine kinase" evidence="10">
    <location>
        <begin position="465"/>
        <end position="568"/>
    </location>
</feature>
<name>A0A1H9R540_9BACI</name>
<keyword evidence="4" id="KW-0547">Nucleotide-binding</keyword>
<comment type="catalytic activity">
    <reaction evidence="1">
        <text>ATP + protein L-histidine = ADP + protein N-phospho-L-histidine.</text>
        <dbReference type="EC" id="2.7.13.3"/>
    </reaction>
</comment>
<evidence type="ECO:0000256" key="7">
    <source>
        <dbReference type="ARBA" id="ARBA00023012"/>
    </source>
</evidence>
<dbReference type="GO" id="GO:0016020">
    <property type="term" value="C:membrane"/>
    <property type="evidence" value="ECO:0007669"/>
    <property type="project" value="InterPro"/>
</dbReference>
<evidence type="ECO:0000256" key="8">
    <source>
        <dbReference type="SAM" id="Coils"/>
    </source>
</evidence>
<keyword evidence="9" id="KW-0812">Transmembrane</keyword>
<evidence type="ECO:0000256" key="9">
    <source>
        <dbReference type="SAM" id="Phobius"/>
    </source>
</evidence>
<protein>
    <recommendedName>
        <fullName evidence="2">histidine kinase</fullName>
        <ecNumber evidence="2">2.7.13.3</ecNumber>
    </recommendedName>
</protein>
<dbReference type="OrthoDB" id="9776552at2"/>
<sequence>MLDFFHSLSLKSRIALIFAISTLIPVIFTVIFSYFSMSDILTRKLHESIQSNLQQVRLSMENTIEDLNYVSQQIAYSENISFKLNAYLMMEQGYQRAKYYDDVKKELNLITFSNPNIGLSLIYMERDSHYLFNSHGVKEGFRLRNDPLLIEGFEMHNFGPHLSMERYNTGYVLSTIRQLRIPNRKDIFIYLESNFDLSKSLFKEARNMDGTSYLILDDSDNVIYSDHPEFAYGTSFFADSKIQAGKQSGYYWFKEETSRGWSIIALIPIAEYQREVNHWVTQMIYFGILFLVLSLIIALLLWKTLYKPLNEFNYEINLMKNNNFTSEVIQTNIPEFRELTIQFRHMKKQIASLINEIEQKERKRADLEVEKLVHQINPHFLMNTLDTARWLVVAGDRKEATNLLTSLNKILYYNMGKLGFLSTLGEELESMEQYIQLQQIRYDFDYCLYNNIPEEVLLSPVPRFILQPIVENAIYHGLVDDGTLEIHIQTNGEMVIIKVKDDGRGMTEEKIQSVLADNTYRQSRSGMGIGLNYVKRILERTYADKAKVAMESVLGEGTTVILIIPYIKGGIIND</sequence>
<dbReference type="InterPro" id="IPR010559">
    <property type="entry name" value="Sig_transdc_His_kin_internal"/>
</dbReference>
<evidence type="ECO:0000313" key="11">
    <source>
        <dbReference type="EMBL" id="SER67800.1"/>
    </source>
</evidence>
<keyword evidence="3" id="KW-0808">Transferase</keyword>
<dbReference type="PANTHER" id="PTHR34220:SF7">
    <property type="entry name" value="SENSOR HISTIDINE KINASE YPDA"/>
    <property type="match status" value="1"/>
</dbReference>